<gene>
    <name evidence="1" type="ORF">LX32DRAFT_38968</name>
</gene>
<comment type="caution">
    <text evidence="1">The sequence shown here is derived from an EMBL/GenBank/DDBJ whole genome shotgun (WGS) entry which is preliminary data.</text>
</comment>
<dbReference type="EMBL" id="MU842925">
    <property type="protein sequence ID" value="KAK2025951.1"/>
    <property type="molecule type" value="Genomic_DNA"/>
</dbReference>
<evidence type="ECO:0000313" key="2">
    <source>
        <dbReference type="Proteomes" id="UP001232148"/>
    </source>
</evidence>
<proteinExistence type="predicted"/>
<sequence>MLDTLPLLIASSTSPPTPRRAACTNRVTKWTRPLATSRFNRNYTLGHTRGPITSVFWPFGYVKFSLTKHSGSQDPIQCLCQNMVEVVRDFWSRTEKQDPRPATDRMERRNPVLPTNEHHLQVSILMIPSKKSTPLAKEFHLDESGHKDTDSRLAGARTCILATCSFCFYNH</sequence>
<name>A0AAD9HBF5_9PEZI</name>
<keyword evidence="2" id="KW-1185">Reference proteome</keyword>
<accession>A0AAD9HBF5</accession>
<dbReference type="Proteomes" id="UP001232148">
    <property type="component" value="Unassembled WGS sequence"/>
</dbReference>
<evidence type="ECO:0000313" key="1">
    <source>
        <dbReference type="EMBL" id="KAK2025951.1"/>
    </source>
</evidence>
<reference evidence="1" key="1">
    <citation type="submission" date="2021-06" db="EMBL/GenBank/DDBJ databases">
        <title>Comparative genomics, transcriptomics and evolutionary studies reveal genomic signatures of adaptation to plant cell wall in hemibiotrophic fungi.</title>
        <authorList>
            <consortium name="DOE Joint Genome Institute"/>
            <person name="Baroncelli R."/>
            <person name="Diaz J.F."/>
            <person name="Benocci T."/>
            <person name="Peng M."/>
            <person name="Battaglia E."/>
            <person name="Haridas S."/>
            <person name="Andreopoulos W."/>
            <person name="Labutti K."/>
            <person name="Pangilinan J."/>
            <person name="Floch G.L."/>
            <person name="Makela M.R."/>
            <person name="Henrissat B."/>
            <person name="Grigoriev I.V."/>
            <person name="Crouch J.A."/>
            <person name="De Vries R.P."/>
            <person name="Sukno S.A."/>
            <person name="Thon M.R."/>
        </authorList>
    </citation>
    <scope>NUCLEOTIDE SEQUENCE</scope>
    <source>
        <strain evidence="1">MAFF235873</strain>
    </source>
</reference>
<protein>
    <submittedName>
        <fullName evidence="1">Uncharacterized protein</fullName>
    </submittedName>
</protein>
<organism evidence="1 2">
    <name type="scientific">Colletotrichum zoysiae</name>
    <dbReference type="NCBI Taxonomy" id="1216348"/>
    <lineage>
        <taxon>Eukaryota</taxon>
        <taxon>Fungi</taxon>
        <taxon>Dikarya</taxon>
        <taxon>Ascomycota</taxon>
        <taxon>Pezizomycotina</taxon>
        <taxon>Sordariomycetes</taxon>
        <taxon>Hypocreomycetidae</taxon>
        <taxon>Glomerellales</taxon>
        <taxon>Glomerellaceae</taxon>
        <taxon>Colletotrichum</taxon>
        <taxon>Colletotrichum graminicola species complex</taxon>
    </lineage>
</organism>
<dbReference type="AlphaFoldDB" id="A0AAD9HBF5"/>